<dbReference type="Pfam" id="PF02954">
    <property type="entry name" value="HTH_8"/>
    <property type="match status" value="1"/>
</dbReference>
<feature type="domain" description="Sigma-54 factor interaction" evidence="5">
    <location>
        <begin position="335"/>
        <end position="565"/>
    </location>
</feature>
<dbReference type="InterPro" id="IPR025943">
    <property type="entry name" value="Sigma_54_int_dom_ATP-bd_2"/>
</dbReference>
<evidence type="ECO:0000256" key="4">
    <source>
        <dbReference type="ARBA" id="ARBA00023163"/>
    </source>
</evidence>
<dbReference type="EMBL" id="FRFE01000027">
    <property type="protein sequence ID" value="SHO51662.1"/>
    <property type="molecule type" value="Genomic_DNA"/>
</dbReference>
<dbReference type="STRING" id="1121416.SAMN02745220_04133"/>
<dbReference type="InterPro" id="IPR002197">
    <property type="entry name" value="HTH_Fis"/>
</dbReference>
<dbReference type="Gene3D" id="3.30.450.40">
    <property type="match status" value="1"/>
</dbReference>
<evidence type="ECO:0000256" key="2">
    <source>
        <dbReference type="ARBA" id="ARBA00022840"/>
    </source>
</evidence>
<dbReference type="SMART" id="SM00382">
    <property type="entry name" value="AAA"/>
    <property type="match status" value="1"/>
</dbReference>
<dbReference type="Gene3D" id="3.40.50.300">
    <property type="entry name" value="P-loop containing nucleotide triphosphate hydrolases"/>
    <property type="match status" value="1"/>
</dbReference>
<dbReference type="InterPro" id="IPR025662">
    <property type="entry name" value="Sigma_54_int_dom_ATP-bd_1"/>
</dbReference>
<dbReference type="PROSITE" id="PS50045">
    <property type="entry name" value="SIGMA54_INTERACT_4"/>
    <property type="match status" value="1"/>
</dbReference>
<dbReference type="SUPFAM" id="SSF46689">
    <property type="entry name" value="Homeodomain-like"/>
    <property type="match status" value="1"/>
</dbReference>
<dbReference type="GO" id="GO:0006355">
    <property type="term" value="P:regulation of DNA-templated transcription"/>
    <property type="evidence" value="ECO:0007669"/>
    <property type="project" value="InterPro"/>
</dbReference>
<dbReference type="Gene3D" id="1.10.8.60">
    <property type="match status" value="1"/>
</dbReference>
<keyword evidence="7" id="KW-1185">Reference proteome</keyword>
<dbReference type="Pfam" id="PF25601">
    <property type="entry name" value="AAA_lid_14"/>
    <property type="match status" value="1"/>
</dbReference>
<dbReference type="SUPFAM" id="SSF52540">
    <property type="entry name" value="P-loop containing nucleoside triphosphate hydrolases"/>
    <property type="match status" value="1"/>
</dbReference>
<proteinExistence type="predicted"/>
<evidence type="ECO:0000256" key="3">
    <source>
        <dbReference type="ARBA" id="ARBA00023015"/>
    </source>
</evidence>
<dbReference type="Proteomes" id="UP000184603">
    <property type="component" value="Unassembled WGS sequence"/>
</dbReference>
<dbReference type="InterPro" id="IPR027417">
    <property type="entry name" value="P-loop_NTPase"/>
</dbReference>
<evidence type="ECO:0000313" key="7">
    <source>
        <dbReference type="Proteomes" id="UP000184603"/>
    </source>
</evidence>
<organism evidence="6 7">
    <name type="scientific">Desulfopila aestuarii DSM 18488</name>
    <dbReference type="NCBI Taxonomy" id="1121416"/>
    <lineage>
        <taxon>Bacteria</taxon>
        <taxon>Pseudomonadati</taxon>
        <taxon>Thermodesulfobacteriota</taxon>
        <taxon>Desulfobulbia</taxon>
        <taxon>Desulfobulbales</taxon>
        <taxon>Desulfocapsaceae</taxon>
        <taxon>Desulfopila</taxon>
    </lineage>
</organism>
<evidence type="ECO:0000259" key="5">
    <source>
        <dbReference type="PROSITE" id="PS50045"/>
    </source>
</evidence>
<dbReference type="InterPro" id="IPR003593">
    <property type="entry name" value="AAA+_ATPase"/>
</dbReference>
<protein>
    <submittedName>
        <fullName evidence="6">Transcriptional regulator containing PAS, AAA-type ATPase, and DNA-binding Fis domains</fullName>
    </submittedName>
</protein>
<keyword evidence="1" id="KW-0547">Nucleotide-binding</keyword>
<dbReference type="RefSeq" id="WP_073615557.1">
    <property type="nucleotide sequence ID" value="NZ_FRFE01000027.1"/>
</dbReference>
<dbReference type="PANTHER" id="PTHR32071">
    <property type="entry name" value="TRANSCRIPTIONAL REGULATORY PROTEIN"/>
    <property type="match status" value="1"/>
</dbReference>
<dbReference type="InterPro" id="IPR058031">
    <property type="entry name" value="AAA_lid_NorR"/>
</dbReference>
<dbReference type="InterPro" id="IPR002078">
    <property type="entry name" value="Sigma_54_int"/>
</dbReference>
<accession>A0A1M7YGA0</accession>
<keyword evidence="3" id="KW-0805">Transcription regulation</keyword>
<dbReference type="FunFam" id="3.40.50.300:FF:000006">
    <property type="entry name" value="DNA-binding transcriptional regulator NtrC"/>
    <property type="match status" value="1"/>
</dbReference>
<name>A0A1M7YGA0_9BACT</name>
<dbReference type="PANTHER" id="PTHR32071:SF121">
    <property type="entry name" value="SIGMA L-DEPENDENT TRANSCRIPTIONAL REGULATOR YQIR-RELATED"/>
    <property type="match status" value="1"/>
</dbReference>
<keyword evidence="6" id="KW-0238">DNA-binding</keyword>
<dbReference type="AlphaFoldDB" id="A0A1M7YGA0"/>
<dbReference type="GO" id="GO:0043565">
    <property type="term" value="F:sequence-specific DNA binding"/>
    <property type="evidence" value="ECO:0007669"/>
    <property type="project" value="InterPro"/>
</dbReference>
<dbReference type="CDD" id="cd00009">
    <property type="entry name" value="AAA"/>
    <property type="match status" value="1"/>
</dbReference>
<dbReference type="PROSITE" id="PS00675">
    <property type="entry name" value="SIGMA54_INTERACT_1"/>
    <property type="match status" value="1"/>
</dbReference>
<dbReference type="PROSITE" id="PS00676">
    <property type="entry name" value="SIGMA54_INTERACT_2"/>
    <property type="match status" value="1"/>
</dbReference>
<dbReference type="InterPro" id="IPR009057">
    <property type="entry name" value="Homeodomain-like_sf"/>
</dbReference>
<gene>
    <name evidence="6" type="ORF">SAMN02745220_04133</name>
</gene>
<dbReference type="Gene3D" id="1.10.10.60">
    <property type="entry name" value="Homeodomain-like"/>
    <property type="match status" value="1"/>
</dbReference>
<dbReference type="InterPro" id="IPR029016">
    <property type="entry name" value="GAF-like_dom_sf"/>
</dbReference>
<dbReference type="GO" id="GO:0005524">
    <property type="term" value="F:ATP binding"/>
    <property type="evidence" value="ECO:0007669"/>
    <property type="project" value="UniProtKB-KW"/>
</dbReference>
<evidence type="ECO:0000256" key="1">
    <source>
        <dbReference type="ARBA" id="ARBA00022741"/>
    </source>
</evidence>
<sequence>MEYSGESIFTQWQNMISGNPIDPVQVRPEILNSWEDCLAKGVDAYGEMSRCDDLEMILQRSAELIAVAKPFMEMINEVIAGSGMRIDCIDFEGFFLCSCGDPVLMRESEMNGLVAGCDVGLDTLGTNAAGLCLSLKRPVQVLGCEHFNRNLHNLNCSATPIYAPGSVLLGALNILSYAAPQNRQTLGLTKSVAMSIEKQIALSRTVKSLKISNTQLNTIMEYLPQGVISLSNSGEIDDYNQKVLEMFNIAPNIKGGIRTEKIKQIIHQLPAPADNMQLSDRECTITIGKRKKSFLVNTRRIGGGEKTLLLVEESSRIMNLSAVQSNRTSYTFDDIIGNCPEIQKAIELASMVANTNSSVLLVGESGAGKELFAQAIHAASDRCRHPFVAINCGAIPADIIESELFGYEPGAFTGAREAGKAGRLEAASGGTLFLDEVEAMPLSFQVKLLRAFSSKSIVRVGGVNEIPVDIRIISASKVDLQSEINAGRFREDLYYRIATFPLEIPPLHKRGGDIKLLAKQFLGMLQSDYVLPELSADEPFFEALESHSWRGNVRELRNTIERAVLMSLGKEKLAIEHLPESIQHSWMTKKLKKRAERTIRQEPDDQRSYLKIVEDTAIAMVLEEERGNITRSAKRLGIARSTLYQKIHASPHLISVAKSNTSPD</sequence>
<keyword evidence="2" id="KW-0067">ATP-binding</keyword>
<keyword evidence="4" id="KW-0804">Transcription</keyword>
<evidence type="ECO:0000313" key="6">
    <source>
        <dbReference type="EMBL" id="SHO51662.1"/>
    </source>
</evidence>
<dbReference type="OrthoDB" id="9763792at2"/>
<dbReference type="Pfam" id="PF00158">
    <property type="entry name" value="Sigma54_activat"/>
    <property type="match status" value="1"/>
</dbReference>
<reference evidence="6 7" key="1">
    <citation type="submission" date="2016-12" db="EMBL/GenBank/DDBJ databases">
        <authorList>
            <person name="Song W.-J."/>
            <person name="Kurnit D.M."/>
        </authorList>
    </citation>
    <scope>NUCLEOTIDE SEQUENCE [LARGE SCALE GENOMIC DNA]</scope>
    <source>
        <strain evidence="6 7">DSM 18488</strain>
    </source>
</reference>